<feature type="domain" description="Dynein heavy chain linker" evidence="14">
    <location>
        <begin position="1634"/>
        <end position="1804"/>
    </location>
</feature>
<comment type="subcellular location">
    <subcellularLocation>
        <location evidence="1">Cytoplasm</location>
        <location evidence="1">Cytoskeleton</location>
        <location evidence="1">Cilium axoneme</location>
    </subcellularLocation>
</comment>
<reference evidence="15 16" key="1">
    <citation type="submission" date="2016-02" db="EMBL/GenBank/DDBJ databases">
        <title>Genome analysis of coral dinoflagellate symbionts highlights evolutionary adaptations to a symbiotic lifestyle.</title>
        <authorList>
            <person name="Aranda M."/>
            <person name="Li Y."/>
            <person name="Liew Y.J."/>
            <person name="Baumgarten S."/>
            <person name="Simakov O."/>
            <person name="Wilson M."/>
            <person name="Piel J."/>
            <person name="Ashoor H."/>
            <person name="Bougouffa S."/>
            <person name="Bajic V.B."/>
            <person name="Ryu T."/>
            <person name="Ravasi T."/>
            <person name="Bayer T."/>
            <person name="Micklem G."/>
            <person name="Kim H."/>
            <person name="Bhak J."/>
            <person name="Lajeunesse T.C."/>
            <person name="Voolstra C.R."/>
        </authorList>
    </citation>
    <scope>NUCLEOTIDE SEQUENCE [LARGE SCALE GENOMIC DNA]</scope>
    <source>
        <strain evidence="15 16">CCMP2467</strain>
    </source>
</reference>
<evidence type="ECO:0000313" key="15">
    <source>
        <dbReference type="EMBL" id="OLQ01117.1"/>
    </source>
</evidence>
<protein>
    <recommendedName>
        <fullName evidence="11">Dynein axonemal light chain 1</fullName>
    </recommendedName>
</protein>
<keyword evidence="4" id="KW-0493">Microtubule</keyword>
<keyword evidence="9" id="KW-0966">Cell projection</keyword>
<evidence type="ECO:0000256" key="7">
    <source>
        <dbReference type="ARBA" id="ARBA00023175"/>
    </source>
</evidence>
<keyword evidence="16" id="KW-1185">Reference proteome</keyword>
<evidence type="ECO:0000256" key="1">
    <source>
        <dbReference type="ARBA" id="ARBA00004430"/>
    </source>
</evidence>
<dbReference type="PROSITE" id="PS51450">
    <property type="entry name" value="LRR"/>
    <property type="match status" value="3"/>
</dbReference>
<sequence>MVAATVLVSLQIVRPYFFVQVKKGGIDTMRDILAQRFEQEGVVATIVEKEDLALEDHIVGRKRPLIKLSFQSTDGANKARMELFKDMRAKRLALLPQPHYASRENAASCLLSLLTMPGTNCQKAIVLWSEKNGGANPEEAETVKLLCMSPPIEKMDSSLNQLVNVKHLALSTNCIDKMISLPALKNIEVLSLGRNLIKKISGLEEIGSTLKELWISYNQISALDGLAPCVKLTTLFISNNKIKDWPELDKLQANQDLTNVLFYGNPIYEGLTKKQARPKVLEHLPKIATLDGELLTGDDDEVLGFMFSSGLRTRARKLQSDGTVHRGLSRYSVGSCTPGSCRRLNHEVFPVSWGMTSRPSHFPLKAFNIGPEANPDQTLSSFYVVVSSQKLVETHAVASSTCRVNASVRNQATGRGPKPLQSSARPTPNLPGAGHTDDESNFDEQGVFRGPALFSGAASERTSLHRRLRRGGLRGRCDEEVPRRRAEAEPQRGASASPSLGGRTTLPARSATRRVSPISLLAVERIYGVCPQAGLLPPLAAGGLPDASEGSERSRSRSRERHVEESPLGSLQPHRGGRLLKKLGCGQGEEDVLPADDTVSTIEPTRRVAPVAIRAGLEESMAIMKNAGNRGIQDGQFAYARIGADPYDLVAFPPGNVPTEEVSITNNTFDDIMDAVKQERHYAGIASEDVMRCIPRGPTAEKNGGHVLPVDTMSGIKYQGPVTINEMIDPEPGPSLEDQENALPKRDKIIQICQSDEMFTWMHALATILVINEKAFSGGLKVSEQLKMWQDRMRTTWAEAMTARPVMGTDGLLTIALGDGAQYRVLPQITGFFGIISSLFKRLWDQAEMHDTLETDDNFEIVASTIKAIYDQTCRSCGLINRLIIDMPTEGKQVRKMRIDYRVGDTAAKQKWVRPDKRQSEALGLVSDRRQKDQAVRSRPQWDDRPWWQSSDWASSSSSWRWQDDEWIVTGTGGLTFCTRKNGVEELVTYEDFFAERERYHVMRQMPWVRRFMAAKYFGEWLDNARNRAMCRNRRTIEKEHLADLQVLHTRGCQKSLGLVCALDETLQNGLRKWTAKILRPRVEAEHRTIAEALCAIDRALSIQDAEFVPRVPQMSQATASEAALGFPDQLTTASRGRLKRECERIWRFVRLCSYMVEGRLRDAVRHEFRWFACALLNDSSALPPPALAWQPVTRSPSIVQTPSRSSSKTRPASGLIFELEVSFGDLGAAVRRGEAPRLTTVPPVQEIIRWILHASESGMQAVQSLRIPIACPALRLFAEAAGIDEELGHWPCFELSKDILGEDTSQSLIDQVLLRLEGAERQLASTQASLQDEVSQYCRILFAARRDRKEASEPLAELASQIESVAALTKTVRATEEQYDLGGLLHLNCSALCKELLHGAEAKLQSLICELCTDIQDASVPIHDWSTEHLPTIAMQIPTEIDPFLLHLQAVQQIAAEFPKYQRQAEQMNLLGRLAEAEGFPLEPSLQQIVQDAEEDVAGFRAELMQCQQSLQVSAKTFLHVLDSEKPTLMQRLEAFLSSLRDPALLVLTSDTFGELEADDMAPSKAMLAAEHRGEDLQFEFKDDAESECIRSRQAALQEKCEDMSHLQVIVTEWTRKHSALLVDDFSLRAKLATLRSALQPLLDIWSAAAHFVEALRMWGPTPVMKDTQECEDKRRELCDKLELLPPICVCIELKTRCAIMEEILGLANIFQSGLLTDTHWKEIEAVVDKWNIPVVQKVRKRLADTKQPPMTMQDSIDLGILNVRRSIQEIYSQAVQQREIRRQLQELQLRWSRAKLLVERKDAVARSDIPARCDVEVSSDGGSTPKSPRRGSFLQRTVYVGLANGEEMLEDLESSLIAASGLLIQAERGSAASLVDELLTQVFAWHEDLVKMQDALEDLLRFEKLKAKMRWVYALPEVRDTKSYQGDGPESSP</sequence>
<comment type="similarity">
    <text evidence="10">Belongs to the dynein light chain LC1-type family.</text>
</comment>
<dbReference type="Gene3D" id="3.80.10.10">
    <property type="entry name" value="Ribonuclease Inhibitor"/>
    <property type="match status" value="1"/>
</dbReference>
<evidence type="ECO:0000259" key="14">
    <source>
        <dbReference type="Pfam" id="PF08393"/>
    </source>
</evidence>
<comment type="caution">
    <text evidence="15">The sequence shown here is derived from an EMBL/GenBank/DDBJ whole genome shotgun (WGS) entry which is preliminary data.</text>
</comment>
<evidence type="ECO:0000313" key="16">
    <source>
        <dbReference type="Proteomes" id="UP000186817"/>
    </source>
</evidence>
<dbReference type="InterPro" id="IPR013602">
    <property type="entry name" value="Dynein_heavy_linker"/>
</dbReference>
<dbReference type="GO" id="GO:0005874">
    <property type="term" value="C:microtubule"/>
    <property type="evidence" value="ECO:0007669"/>
    <property type="project" value="UniProtKB-KW"/>
</dbReference>
<dbReference type="EMBL" id="LSRX01000304">
    <property type="protein sequence ID" value="OLQ01117.1"/>
    <property type="molecule type" value="Genomic_DNA"/>
</dbReference>
<keyword evidence="5" id="KW-0677">Repeat</keyword>
<proteinExistence type="inferred from homology"/>
<keyword evidence="8" id="KW-0206">Cytoskeleton</keyword>
<keyword evidence="12" id="KW-0175">Coiled coil</keyword>
<evidence type="ECO:0000256" key="9">
    <source>
        <dbReference type="ARBA" id="ARBA00023273"/>
    </source>
</evidence>
<feature type="region of interest" description="Disordered" evidence="13">
    <location>
        <begin position="475"/>
        <end position="510"/>
    </location>
</feature>
<evidence type="ECO:0000256" key="8">
    <source>
        <dbReference type="ARBA" id="ARBA00023212"/>
    </source>
</evidence>
<feature type="region of interest" description="Disordered" evidence="13">
    <location>
        <begin position="408"/>
        <end position="446"/>
    </location>
</feature>
<keyword evidence="3" id="KW-0433">Leucine-rich repeat</keyword>
<dbReference type="SUPFAM" id="SSF52058">
    <property type="entry name" value="L domain-like"/>
    <property type="match status" value="1"/>
</dbReference>
<dbReference type="SMART" id="SM00365">
    <property type="entry name" value="LRR_SD22"/>
    <property type="match status" value="4"/>
</dbReference>
<evidence type="ECO:0000256" key="6">
    <source>
        <dbReference type="ARBA" id="ARBA00023017"/>
    </source>
</evidence>
<keyword evidence="7" id="KW-0505">Motor protein</keyword>
<accession>A0A1Q9E135</accession>
<evidence type="ECO:0000256" key="11">
    <source>
        <dbReference type="ARBA" id="ARBA00049760"/>
    </source>
</evidence>
<organism evidence="15 16">
    <name type="scientific">Symbiodinium microadriaticum</name>
    <name type="common">Dinoflagellate</name>
    <name type="synonym">Zooxanthella microadriatica</name>
    <dbReference type="NCBI Taxonomy" id="2951"/>
    <lineage>
        <taxon>Eukaryota</taxon>
        <taxon>Sar</taxon>
        <taxon>Alveolata</taxon>
        <taxon>Dinophyceae</taxon>
        <taxon>Suessiales</taxon>
        <taxon>Symbiodiniaceae</taxon>
        <taxon>Symbiodinium</taxon>
    </lineage>
</organism>
<evidence type="ECO:0000256" key="10">
    <source>
        <dbReference type="ARBA" id="ARBA00049659"/>
    </source>
</evidence>
<feature type="compositionally biased region" description="Basic and acidic residues" evidence="13">
    <location>
        <begin position="550"/>
        <end position="565"/>
    </location>
</feature>
<dbReference type="PANTHER" id="PTHR15454:SF73">
    <property type="entry name" value="DYNEIN AXONEMAL LIGHT CHAIN 1"/>
    <property type="match status" value="1"/>
</dbReference>
<evidence type="ECO:0000256" key="4">
    <source>
        <dbReference type="ARBA" id="ARBA00022701"/>
    </source>
</evidence>
<dbReference type="Pfam" id="PF12799">
    <property type="entry name" value="LRR_4"/>
    <property type="match status" value="1"/>
</dbReference>
<feature type="region of interest" description="Disordered" evidence="13">
    <location>
        <begin position="541"/>
        <end position="579"/>
    </location>
</feature>
<feature type="coiled-coil region" evidence="12">
    <location>
        <begin position="1310"/>
        <end position="1337"/>
    </location>
</feature>
<evidence type="ECO:0000256" key="12">
    <source>
        <dbReference type="SAM" id="Coils"/>
    </source>
</evidence>
<feature type="compositionally biased region" description="Basic and acidic residues" evidence="13">
    <location>
        <begin position="475"/>
        <end position="490"/>
    </location>
</feature>
<dbReference type="GO" id="GO:0030286">
    <property type="term" value="C:dynein complex"/>
    <property type="evidence" value="ECO:0007669"/>
    <property type="project" value="UniProtKB-KW"/>
</dbReference>
<dbReference type="InterPro" id="IPR025875">
    <property type="entry name" value="Leu-rich_rpt_4"/>
</dbReference>
<dbReference type="InterPro" id="IPR032675">
    <property type="entry name" value="LRR_dom_sf"/>
</dbReference>
<dbReference type="InterPro" id="IPR001611">
    <property type="entry name" value="Leu-rich_rpt"/>
</dbReference>
<name>A0A1Q9E135_SYMMI</name>
<dbReference type="Proteomes" id="UP000186817">
    <property type="component" value="Unassembled WGS sequence"/>
</dbReference>
<keyword evidence="2" id="KW-0963">Cytoplasm</keyword>
<gene>
    <name evidence="15" type="primary">LC1</name>
    <name evidence="15" type="ORF">AK812_SmicGene16151</name>
</gene>
<evidence type="ECO:0000256" key="2">
    <source>
        <dbReference type="ARBA" id="ARBA00022490"/>
    </source>
</evidence>
<dbReference type="PANTHER" id="PTHR15454">
    <property type="entry name" value="NISCHARIN RELATED"/>
    <property type="match status" value="1"/>
</dbReference>
<dbReference type="GO" id="GO:0005930">
    <property type="term" value="C:axoneme"/>
    <property type="evidence" value="ECO:0007669"/>
    <property type="project" value="UniProtKB-SubCell"/>
</dbReference>
<dbReference type="Pfam" id="PF08393">
    <property type="entry name" value="DHC_N2"/>
    <property type="match status" value="1"/>
</dbReference>
<evidence type="ECO:0000256" key="13">
    <source>
        <dbReference type="SAM" id="MobiDB-lite"/>
    </source>
</evidence>
<dbReference type="FunFam" id="3.80.10.10:FF:000049">
    <property type="entry name" value="Dynein light chain 1"/>
    <property type="match status" value="1"/>
</dbReference>
<evidence type="ECO:0000256" key="3">
    <source>
        <dbReference type="ARBA" id="ARBA00022614"/>
    </source>
</evidence>
<keyword evidence="6" id="KW-0243">Dynein</keyword>
<evidence type="ECO:0000256" key="5">
    <source>
        <dbReference type="ARBA" id="ARBA00022737"/>
    </source>
</evidence>
<dbReference type="OrthoDB" id="266138at2759"/>